<name>A0A2M4CBY0_9DIPT</name>
<protein>
    <submittedName>
        <fullName evidence="1">Putative secreted protein</fullName>
    </submittedName>
</protein>
<accession>A0A2M4CBY0</accession>
<reference evidence="1" key="1">
    <citation type="submission" date="2018-01" db="EMBL/GenBank/DDBJ databases">
        <title>An insight into the sialome of Amazonian anophelines.</title>
        <authorList>
            <person name="Ribeiro J.M."/>
            <person name="Scarpassa V."/>
            <person name="Calvo E."/>
        </authorList>
    </citation>
    <scope>NUCLEOTIDE SEQUENCE</scope>
    <source>
        <tissue evidence="1">Salivary glands</tissue>
    </source>
</reference>
<evidence type="ECO:0000313" key="1">
    <source>
        <dbReference type="EMBL" id="MBW62837.1"/>
    </source>
</evidence>
<dbReference type="EMBL" id="GGFJ01013696">
    <property type="protein sequence ID" value="MBW62837.1"/>
    <property type="molecule type" value="Transcribed_RNA"/>
</dbReference>
<sequence>MVFPSFFTLTLMPTFQLRLSNESNGVDPSFEVRMRTVNVAKIVQRSGSQPLRNCEGRTVPLIIQFPVAIGKRGGKNIL</sequence>
<organism evidence="1">
    <name type="scientific">Anopheles marajoara</name>
    <dbReference type="NCBI Taxonomy" id="58244"/>
    <lineage>
        <taxon>Eukaryota</taxon>
        <taxon>Metazoa</taxon>
        <taxon>Ecdysozoa</taxon>
        <taxon>Arthropoda</taxon>
        <taxon>Hexapoda</taxon>
        <taxon>Insecta</taxon>
        <taxon>Pterygota</taxon>
        <taxon>Neoptera</taxon>
        <taxon>Endopterygota</taxon>
        <taxon>Diptera</taxon>
        <taxon>Nematocera</taxon>
        <taxon>Culicoidea</taxon>
        <taxon>Culicidae</taxon>
        <taxon>Anophelinae</taxon>
        <taxon>Anopheles</taxon>
    </lineage>
</organism>
<proteinExistence type="predicted"/>
<dbReference type="AlphaFoldDB" id="A0A2M4CBY0"/>